<dbReference type="RefSeq" id="WP_192039165.1">
    <property type="nucleotide sequence ID" value="NZ_JACYWE010000005.1"/>
</dbReference>
<keyword evidence="1" id="KW-0812">Transmembrane</keyword>
<organism evidence="2 3">
    <name type="scientific">Lolliginicoccus lacisalsi</name>
    <dbReference type="NCBI Taxonomy" id="2742202"/>
    <lineage>
        <taxon>Bacteria</taxon>
        <taxon>Bacillati</taxon>
        <taxon>Actinomycetota</taxon>
        <taxon>Actinomycetes</taxon>
        <taxon>Mycobacteriales</taxon>
        <taxon>Hoyosellaceae</taxon>
        <taxon>Lolliginicoccus</taxon>
    </lineage>
</organism>
<reference evidence="2" key="1">
    <citation type="submission" date="2020-09" db="EMBL/GenBank/DDBJ databases">
        <title>Hoyosella lacisalsi sp. nov., a halotolerant actinobacterium isolated from soil of Lake Gudzhirganskoe.</title>
        <authorList>
            <person name="Yang Q."/>
            <person name="Guo P.Y."/>
            <person name="Liu S.W."/>
            <person name="Li F.N."/>
            <person name="Sun C.H."/>
        </authorList>
    </citation>
    <scope>NUCLEOTIDE SEQUENCE</scope>
    <source>
        <strain evidence="2">G463</strain>
    </source>
</reference>
<evidence type="ECO:0000313" key="2">
    <source>
        <dbReference type="EMBL" id="MBD8506690.1"/>
    </source>
</evidence>
<feature type="transmembrane region" description="Helical" evidence="1">
    <location>
        <begin position="12"/>
        <end position="39"/>
    </location>
</feature>
<dbReference type="AlphaFoldDB" id="A0A927PL35"/>
<evidence type="ECO:0008006" key="4">
    <source>
        <dbReference type="Google" id="ProtNLM"/>
    </source>
</evidence>
<comment type="caution">
    <text evidence="2">The sequence shown here is derived from an EMBL/GenBank/DDBJ whole genome shotgun (WGS) entry which is preliminary data.</text>
</comment>
<dbReference type="EMBL" id="JACYWE010000005">
    <property type="protein sequence ID" value="MBD8506690.1"/>
    <property type="molecule type" value="Genomic_DNA"/>
</dbReference>
<dbReference type="Proteomes" id="UP000642993">
    <property type="component" value="Unassembled WGS sequence"/>
</dbReference>
<evidence type="ECO:0000313" key="3">
    <source>
        <dbReference type="Proteomes" id="UP000642993"/>
    </source>
</evidence>
<feature type="transmembrane region" description="Helical" evidence="1">
    <location>
        <begin position="45"/>
        <end position="65"/>
    </location>
</feature>
<accession>A0A927PL35</accession>
<keyword evidence="3" id="KW-1185">Reference proteome</keyword>
<gene>
    <name evidence="2" type="ORF">HT102_09345</name>
</gene>
<keyword evidence="1" id="KW-0472">Membrane</keyword>
<proteinExistence type="predicted"/>
<name>A0A927PL35_9ACTN</name>
<keyword evidence="1" id="KW-1133">Transmembrane helix</keyword>
<sequence>MASTSTQSAPRVTHGIILFAIAGWMCCGMVALAVVVSVLSTGPSAGLIAIVMPTVLFGCIGYLFLRHFYRTRRFRLDALAAGRTVEGEVAGHGRAFNLFSSTRHHTLRVRYRDSTGADRFEQVIVPGARLAACPPGSPIIGYIHPSGRSYFPQG</sequence>
<evidence type="ECO:0000256" key="1">
    <source>
        <dbReference type="SAM" id="Phobius"/>
    </source>
</evidence>
<protein>
    <recommendedName>
        <fullName evidence="4">DUF3592 domain-containing protein</fullName>
    </recommendedName>
</protein>